<dbReference type="EMBL" id="MKHE01000003">
    <property type="protein sequence ID" value="OWK17001.1"/>
    <property type="molecule type" value="Genomic_DNA"/>
</dbReference>
<proteinExistence type="predicted"/>
<name>A0A212DFP4_CEREH</name>
<dbReference type="AlphaFoldDB" id="A0A212DFP4"/>
<organism evidence="1 2">
    <name type="scientific">Cervus elaphus hippelaphus</name>
    <name type="common">European red deer</name>
    <dbReference type="NCBI Taxonomy" id="46360"/>
    <lineage>
        <taxon>Eukaryota</taxon>
        <taxon>Metazoa</taxon>
        <taxon>Chordata</taxon>
        <taxon>Craniata</taxon>
        <taxon>Vertebrata</taxon>
        <taxon>Euteleostomi</taxon>
        <taxon>Mammalia</taxon>
        <taxon>Eutheria</taxon>
        <taxon>Laurasiatheria</taxon>
        <taxon>Artiodactyla</taxon>
        <taxon>Ruminantia</taxon>
        <taxon>Pecora</taxon>
        <taxon>Cervidae</taxon>
        <taxon>Cervinae</taxon>
        <taxon>Cervus</taxon>
    </lineage>
</organism>
<dbReference type="Proteomes" id="UP000242450">
    <property type="component" value="Chromosome 3"/>
</dbReference>
<sequence>VHYGGDIHCCSHHIHCGCNVHCCSCHNHHCCQDHHVLRRLPLLFSFYPMASDHLLLKVITEMESASAFYIDLTGFGQNVP</sequence>
<gene>
    <name evidence="1" type="ORF">Celaphus_00011390</name>
</gene>
<protein>
    <submittedName>
        <fullName evidence="1">Uncharacterized protein</fullName>
    </submittedName>
</protein>
<accession>A0A212DFP4</accession>
<evidence type="ECO:0000313" key="1">
    <source>
        <dbReference type="EMBL" id="OWK17001.1"/>
    </source>
</evidence>
<feature type="non-terminal residue" evidence="1">
    <location>
        <position position="1"/>
    </location>
</feature>
<reference evidence="1 2" key="1">
    <citation type="journal article" date="2018" name="Mol. Genet. Genomics">
        <title>The red deer Cervus elaphus genome CerEla1.0: sequencing, annotating, genes, and chromosomes.</title>
        <authorList>
            <person name="Bana N.A."/>
            <person name="Nyiri A."/>
            <person name="Nagy J."/>
            <person name="Frank K."/>
            <person name="Nagy T."/>
            <person name="Steger V."/>
            <person name="Schiller M."/>
            <person name="Lakatos P."/>
            <person name="Sugar L."/>
            <person name="Horn P."/>
            <person name="Barta E."/>
            <person name="Orosz L."/>
        </authorList>
    </citation>
    <scope>NUCLEOTIDE SEQUENCE [LARGE SCALE GENOMIC DNA]</scope>
    <source>
        <strain evidence="1">Hungarian</strain>
    </source>
</reference>
<evidence type="ECO:0000313" key="2">
    <source>
        <dbReference type="Proteomes" id="UP000242450"/>
    </source>
</evidence>
<comment type="caution">
    <text evidence="1">The sequence shown here is derived from an EMBL/GenBank/DDBJ whole genome shotgun (WGS) entry which is preliminary data.</text>
</comment>
<keyword evidence="2" id="KW-1185">Reference proteome</keyword>